<accession>A0AAE5GMG0</accession>
<reference evidence="1 2" key="1">
    <citation type="submission" date="2019-08" db="EMBL/GenBank/DDBJ databases">
        <title>Draft genome sequencing and comparative genomics of hatchery-associated Vibrios.</title>
        <authorList>
            <person name="Kehlet-Delgado H."/>
            <person name="Mueller R.S."/>
        </authorList>
    </citation>
    <scope>NUCLEOTIDE SEQUENCE [LARGE SCALE GENOMIC DNA]</scope>
    <source>
        <strain evidence="1 2">01-65-5-1</strain>
    </source>
</reference>
<name>A0AAE5GMG0_9VIBR</name>
<evidence type="ECO:0000313" key="1">
    <source>
        <dbReference type="EMBL" id="NOI79502.1"/>
    </source>
</evidence>
<dbReference type="PANTHER" id="PTHR34290">
    <property type="entry name" value="SI:CH73-390P7.2"/>
    <property type="match status" value="1"/>
</dbReference>
<sequence>MPTLTLFYDGQCPLCVKEMNKLKGYDTHSQLLLVDTQSPMFDNYPDIDAQKASKILHAVDEQDTLLLGLDAIHCAWKLVGKGWLYAPLRWPLIRPIADWAYIKFADNRYQISKLLTGKAKCDNGQCFR</sequence>
<proteinExistence type="predicted"/>
<evidence type="ECO:0000313" key="2">
    <source>
        <dbReference type="Proteomes" id="UP000572722"/>
    </source>
</evidence>
<dbReference type="GO" id="GO:0015035">
    <property type="term" value="F:protein-disulfide reductase activity"/>
    <property type="evidence" value="ECO:0007669"/>
    <property type="project" value="InterPro"/>
</dbReference>
<organism evidence="1 2">
    <name type="scientific">Vibrio tubiashii</name>
    <dbReference type="NCBI Taxonomy" id="29498"/>
    <lineage>
        <taxon>Bacteria</taxon>
        <taxon>Pseudomonadati</taxon>
        <taxon>Pseudomonadota</taxon>
        <taxon>Gammaproteobacteria</taxon>
        <taxon>Vibrionales</taxon>
        <taxon>Vibrionaceae</taxon>
        <taxon>Vibrio</taxon>
        <taxon>Vibrio oreintalis group</taxon>
    </lineage>
</organism>
<dbReference type="RefSeq" id="WP_171320254.1">
    <property type="nucleotide sequence ID" value="NZ_VTXO01000001.1"/>
</dbReference>
<gene>
    <name evidence="1" type="ORF">F0237_02420</name>
</gene>
<dbReference type="EMBL" id="VTXO01000001">
    <property type="protein sequence ID" value="NOI79502.1"/>
    <property type="molecule type" value="Genomic_DNA"/>
</dbReference>
<dbReference type="Proteomes" id="UP000572722">
    <property type="component" value="Unassembled WGS sequence"/>
</dbReference>
<dbReference type="PANTHER" id="PTHR34290:SF2">
    <property type="entry name" value="OS04G0668800 PROTEIN"/>
    <property type="match status" value="1"/>
</dbReference>
<dbReference type="AlphaFoldDB" id="A0AAE5GMG0"/>
<protein>
    <submittedName>
        <fullName evidence="1">DUF393 domain-containing protein</fullName>
    </submittedName>
</protein>
<comment type="caution">
    <text evidence="1">The sequence shown here is derived from an EMBL/GenBank/DDBJ whole genome shotgun (WGS) entry which is preliminary data.</text>
</comment>
<dbReference type="Pfam" id="PF04134">
    <property type="entry name" value="DCC1-like"/>
    <property type="match status" value="1"/>
</dbReference>
<dbReference type="InterPro" id="IPR007263">
    <property type="entry name" value="DCC1-like"/>
</dbReference>
<dbReference type="InterPro" id="IPR044691">
    <property type="entry name" value="DCC1_Trx"/>
</dbReference>